<accession>A0A225DNB6</accession>
<reference evidence="4" key="1">
    <citation type="submission" date="2017-06" db="EMBL/GenBank/DDBJ databases">
        <title>Genome analysis of Fimbriiglobus ruber SP5, the first member of the order Planctomycetales with confirmed chitinolytic capability.</title>
        <authorList>
            <person name="Ravin N.V."/>
            <person name="Rakitin A.L."/>
            <person name="Ivanova A.A."/>
            <person name="Beletsky A.V."/>
            <person name="Kulichevskaya I.S."/>
            <person name="Mardanov A.V."/>
            <person name="Dedysh S.N."/>
        </authorList>
    </citation>
    <scope>NUCLEOTIDE SEQUENCE [LARGE SCALE GENOMIC DNA]</scope>
    <source>
        <strain evidence="4">SP5</strain>
    </source>
</reference>
<evidence type="ECO:0000313" key="4">
    <source>
        <dbReference type="Proteomes" id="UP000214646"/>
    </source>
</evidence>
<proteinExistence type="predicted"/>
<dbReference type="AlphaFoldDB" id="A0A225DNB6"/>
<sequence>MAGGPGFRPGRRPDPFDQSDVPIEEKPTDPALAKIVLIAGHPTPKLKSGEHEYFAGCALLWKMLKQTPGVFPVVVRDAWPKKADTLTGAKAVVLFLEGGDVHSALKGDHMQELLALERAGTGIVHLHSAIDYPKDYGDRTRTLAGAAWEKGYSLRAHWVSSFETFPDHPVCRGVTPFKIDDGWLWKLRFVPDMKGITPLLRTKSPKAATTTTDDEAIISWAYDRPSGGKSFAFTGCHLHDSWKQEGYRRFLVNGILWSAGREIPPGGAPVALDAKDAWKHLDRKPASK</sequence>
<dbReference type="InterPro" id="IPR029062">
    <property type="entry name" value="Class_I_gatase-like"/>
</dbReference>
<dbReference type="Proteomes" id="UP000214646">
    <property type="component" value="Unassembled WGS sequence"/>
</dbReference>
<dbReference type="InterPro" id="IPR029010">
    <property type="entry name" value="ThuA-like"/>
</dbReference>
<evidence type="ECO:0000256" key="1">
    <source>
        <dbReference type="SAM" id="MobiDB-lite"/>
    </source>
</evidence>
<dbReference type="EMBL" id="NIDE01000004">
    <property type="protein sequence ID" value="OWK42960.1"/>
    <property type="molecule type" value="Genomic_DNA"/>
</dbReference>
<keyword evidence="4" id="KW-1185">Reference proteome</keyword>
<protein>
    <submittedName>
        <fullName evidence="3">Trehalose utilization protein</fullName>
    </submittedName>
</protein>
<comment type="caution">
    <text evidence="3">The sequence shown here is derived from an EMBL/GenBank/DDBJ whole genome shotgun (WGS) entry which is preliminary data.</text>
</comment>
<evidence type="ECO:0000313" key="3">
    <source>
        <dbReference type="EMBL" id="OWK42960.1"/>
    </source>
</evidence>
<organism evidence="3 4">
    <name type="scientific">Fimbriiglobus ruber</name>
    <dbReference type="NCBI Taxonomy" id="1908690"/>
    <lineage>
        <taxon>Bacteria</taxon>
        <taxon>Pseudomonadati</taxon>
        <taxon>Planctomycetota</taxon>
        <taxon>Planctomycetia</taxon>
        <taxon>Gemmatales</taxon>
        <taxon>Gemmataceae</taxon>
        <taxon>Fimbriiglobus</taxon>
    </lineage>
</organism>
<feature type="domain" description="ThuA-like" evidence="2">
    <location>
        <begin position="56"/>
        <end position="257"/>
    </location>
</feature>
<dbReference type="Gene3D" id="3.40.50.880">
    <property type="match status" value="1"/>
</dbReference>
<name>A0A225DNB6_9BACT</name>
<feature type="region of interest" description="Disordered" evidence="1">
    <location>
        <begin position="1"/>
        <end position="25"/>
    </location>
</feature>
<gene>
    <name evidence="3" type="ORF">FRUB_02559</name>
</gene>
<dbReference type="RefSeq" id="WP_202973929.1">
    <property type="nucleotide sequence ID" value="NZ_NIDE01000004.1"/>
</dbReference>
<dbReference type="SUPFAM" id="SSF52317">
    <property type="entry name" value="Class I glutamine amidotransferase-like"/>
    <property type="match status" value="1"/>
</dbReference>
<evidence type="ECO:0000259" key="2">
    <source>
        <dbReference type="Pfam" id="PF06283"/>
    </source>
</evidence>
<dbReference type="Pfam" id="PF06283">
    <property type="entry name" value="ThuA"/>
    <property type="match status" value="1"/>
</dbReference>